<protein>
    <submittedName>
        <fullName evidence="3">Response regulator</fullName>
    </submittedName>
</protein>
<keyword evidence="4" id="KW-1185">Reference proteome</keyword>
<reference evidence="3 4" key="1">
    <citation type="submission" date="2022-03" db="EMBL/GenBank/DDBJ databases">
        <title>Hymenobactersp. isolated from the air.</title>
        <authorList>
            <person name="Won M."/>
            <person name="Kwon S.-W."/>
        </authorList>
    </citation>
    <scope>NUCLEOTIDE SEQUENCE [LARGE SCALE GENOMIC DNA]</scope>
    <source>
        <strain evidence="3 4">KACC 21982</strain>
    </source>
</reference>
<evidence type="ECO:0000259" key="2">
    <source>
        <dbReference type="PROSITE" id="PS50110"/>
    </source>
</evidence>
<feature type="modified residue" description="4-aspartylphosphate" evidence="1">
    <location>
        <position position="64"/>
    </location>
</feature>
<dbReference type="Gene3D" id="3.40.50.2300">
    <property type="match status" value="1"/>
</dbReference>
<sequence>MHKLPSILLVDDDPTTNFLNELLLKSLGVAEQLLTVHNGREALAALNETCMAPDGKCPSLILLDVNMPVMNGIEFLEAYAQLPKVQQQSIVVVMLTTSMHSRDLERVQELPIAGLVNKPLTKDKVDTILQMHFQRHLE</sequence>
<dbReference type="EMBL" id="CP094669">
    <property type="protein sequence ID" value="UOG72854.1"/>
    <property type="molecule type" value="Genomic_DNA"/>
</dbReference>
<evidence type="ECO:0000313" key="3">
    <source>
        <dbReference type="EMBL" id="UOG72854.1"/>
    </source>
</evidence>
<dbReference type="Pfam" id="PF00072">
    <property type="entry name" value="Response_reg"/>
    <property type="match status" value="1"/>
</dbReference>
<dbReference type="PANTHER" id="PTHR44520">
    <property type="entry name" value="RESPONSE REGULATOR RCP1-RELATED"/>
    <property type="match status" value="1"/>
</dbReference>
<dbReference type="InterPro" id="IPR001789">
    <property type="entry name" value="Sig_transdc_resp-reg_receiver"/>
</dbReference>
<dbReference type="PROSITE" id="PS50110">
    <property type="entry name" value="RESPONSE_REGULATORY"/>
    <property type="match status" value="1"/>
</dbReference>
<dbReference type="InterPro" id="IPR011006">
    <property type="entry name" value="CheY-like_superfamily"/>
</dbReference>
<dbReference type="SMART" id="SM00448">
    <property type="entry name" value="REC"/>
    <property type="match status" value="1"/>
</dbReference>
<evidence type="ECO:0000313" key="4">
    <source>
        <dbReference type="Proteomes" id="UP000831113"/>
    </source>
</evidence>
<gene>
    <name evidence="3" type="ORF">MTX78_12020</name>
</gene>
<dbReference type="RefSeq" id="WP_243794184.1">
    <property type="nucleotide sequence ID" value="NZ_CP094669.1"/>
</dbReference>
<accession>A0ABY4CV21</accession>
<name>A0ABY4CV21_9BACT</name>
<evidence type="ECO:0000256" key="1">
    <source>
        <dbReference type="PROSITE-ProRule" id="PRU00169"/>
    </source>
</evidence>
<feature type="domain" description="Response regulatory" evidence="2">
    <location>
        <begin position="6"/>
        <end position="133"/>
    </location>
</feature>
<dbReference type="SUPFAM" id="SSF52172">
    <property type="entry name" value="CheY-like"/>
    <property type="match status" value="1"/>
</dbReference>
<keyword evidence="1" id="KW-0597">Phosphoprotein</keyword>
<dbReference type="Proteomes" id="UP000831113">
    <property type="component" value="Chromosome"/>
</dbReference>
<dbReference type="InterPro" id="IPR052893">
    <property type="entry name" value="TCS_response_regulator"/>
</dbReference>
<dbReference type="PANTHER" id="PTHR44520:SF2">
    <property type="entry name" value="RESPONSE REGULATOR RCP1"/>
    <property type="match status" value="1"/>
</dbReference>
<proteinExistence type="predicted"/>
<organism evidence="3 4">
    <name type="scientific">Hymenobacter tibetensis</name>
    <dbReference type="NCBI Taxonomy" id="497967"/>
    <lineage>
        <taxon>Bacteria</taxon>
        <taxon>Pseudomonadati</taxon>
        <taxon>Bacteroidota</taxon>
        <taxon>Cytophagia</taxon>
        <taxon>Cytophagales</taxon>
        <taxon>Hymenobacteraceae</taxon>
        <taxon>Hymenobacter</taxon>
    </lineage>
</organism>